<evidence type="ECO:0000256" key="6">
    <source>
        <dbReference type="ARBA" id="ARBA00022777"/>
    </source>
</evidence>
<dbReference type="InterPro" id="IPR017441">
    <property type="entry name" value="Protein_kinase_ATP_BS"/>
</dbReference>
<comment type="catalytic activity">
    <reaction evidence="9">
        <text>L-seryl-[protein] + ATP = O-phospho-L-seryl-[protein] + ADP + H(+)</text>
        <dbReference type="Rhea" id="RHEA:17989"/>
        <dbReference type="Rhea" id="RHEA-COMP:9863"/>
        <dbReference type="Rhea" id="RHEA-COMP:11604"/>
        <dbReference type="ChEBI" id="CHEBI:15378"/>
        <dbReference type="ChEBI" id="CHEBI:29999"/>
        <dbReference type="ChEBI" id="CHEBI:30616"/>
        <dbReference type="ChEBI" id="CHEBI:83421"/>
        <dbReference type="ChEBI" id="CHEBI:456216"/>
        <dbReference type="EC" id="2.7.11.22"/>
    </reaction>
</comment>
<dbReference type="GO" id="GO:0005634">
    <property type="term" value="C:nucleus"/>
    <property type="evidence" value="ECO:0007669"/>
    <property type="project" value="TreeGrafter"/>
</dbReference>
<evidence type="ECO:0000256" key="10">
    <source>
        <dbReference type="PROSITE-ProRule" id="PRU10141"/>
    </source>
</evidence>
<dbReference type="PANTHER" id="PTHR24056:SF254">
    <property type="entry name" value="CYCLIN-DEPENDENT KINASE 2"/>
    <property type="match status" value="1"/>
</dbReference>
<keyword evidence="4" id="KW-0808">Transferase</keyword>
<evidence type="ECO:0000313" key="14">
    <source>
        <dbReference type="Proteomes" id="UP000494040"/>
    </source>
</evidence>
<dbReference type="GO" id="GO:0005524">
    <property type="term" value="F:ATP binding"/>
    <property type="evidence" value="ECO:0007669"/>
    <property type="project" value="UniProtKB-UniRule"/>
</dbReference>
<comment type="catalytic activity">
    <reaction evidence="8">
        <text>L-threonyl-[protein] + ATP = O-phospho-L-threonyl-[protein] + ADP + H(+)</text>
        <dbReference type="Rhea" id="RHEA:46608"/>
        <dbReference type="Rhea" id="RHEA-COMP:11060"/>
        <dbReference type="Rhea" id="RHEA-COMP:11605"/>
        <dbReference type="ChEBI" id="CHEBI:15378"/>
        <dbReference type="ChEBI" id="CHEBI:30013"/>
        <dbReference type="ChEBI" id="CHEBI:30616"/>
        <dbReference type="ChEBI" id="CHEBI:61977"/>
        <dbReference type="ChEBI" id="CHEBI:456216"/>
        <dbReference type="EC" id="2.7.11.22"/>
    </reaction>
</comment>
<evidence type="ECO:0000313" key="13">
    <source>
        <dbReference type="EnsemblMetazoa" id="XP_014259084.1"/>
    </source>
</evidence>
<dbReference type="GeneID" id="106672288"/>
<dbReference type="GO" id="GO:0010389">
    <property type="term" value="P:regulation of G2/M transition of mitotic cell cycle"/>
    <property type="evidence" value="ECO:0007669"/>
    <property type="project" value="TreeGrafter"/>
</dbReference>
<dbReference type="GO" id="GO:0004693">
    <property type="term" value="F:cyclin-dependent protein serine/threonine kinase activity"/>
    <property type="evidence" value="ECO:0007669"/>
    <property type="project" value="UniProtKB-EC"/>
</dbReference>
<dbReference type="Proteomes" id="UP000494040">
    <property type="component" value="Unassembled WGS sequence"/>
</dbReference>
<proteinExistence type="inferred from homology"/>
<evidence type="ECO:0000256" key="11">
    <source>
        <dbReference type="RuleBase" id="RU000304"/>
    </source>
</evidence>
<dbReference type="AlphaFoldDB" id="A0A8I6TK52"/>
<dbReference type="OrthoDB" id="1732493at2759"/>
<evidence type="ECO:0000256" key="7">
    <source>
        <dbReference type="ARBA" id="ARBA00022840"/>
    </source>
</evidence>
<dbReference type="InterPro" id="IPR011009">
    <property type="entry name" value="Kinase-like_dom_sf"/>
</dbReference>
<dbReference type="OMA" id="WSLACIY"/>
<dbReference type="EC" id="2.7.11.22" evidence="2"/>
<dbReference type="KEGG" id="clec:106672288"/>
<dbReference type="InterPro" id="IPR008271">
    <property type="entry name" value="Ser/Thr_kinase_AS"/>
</dbReference>
<dbReference type="PROSITE" id="PS00108">
    <property type="entry name" value="PROTEIN_KINASE_ST"/>
    <property type="match status" value="1"/>
</dbReference>
<dbReference type="GO" id="GO:0000307">
    <property type="term" value="C:cyclin-dependent protein kinase holoenzyme complex"/>
    <property type="evidence" value="ECO:0007669"/>
    <property type="project" value="TreeGrafter"/>
</dbReference>
<organism evidence="13 14">
    <name type="scientific">Cimex lectularius</name>
    <name type="common">Bed bug</name>
    <name type="synonym">Acanthia lectularia</name>
    <dbReference type="NCBI Taxonomy" id="79782"/>
    <lineage>
        <taxon>Eukaryota</taxon>
        <taxon>Metazoa</taxon>
        <taxon>Ecdysozoa</taxon>
        <taxon>Arthropoda</taxon>
        <taxon>Hexapoda</taxon>
        <taxon>Insecta</taxon>
        <taxon>Pterygota</taxon>
        <taxon>Neoptera</taxon>
        <taxon>Paraneoptera</taxon>
        <taxon>Hemiptera</taxon>
        <taxon>Heteroptera</taxon>
        <taxon>Panheteroptera</taxon>
        <taxon>Cimicomorpha</taxon>
        <taxon>Cimicidae</taxon>
        <taxon>Cimex</taxon>
    </lineage>
</organism>
<evidence type="ECO:0000256" key="9">
    <source>
        <dbReference type="ARBA" id="ARBA00048367"/>
    </source>
</evidence>
<evidence type="ECO:0000256" key="8">
    <source>
        <dbReference type="ARBA" id="ARBA00047811"/>
    </source>
</evidence>
<sequence length="296" mass="34088">MENYNKLEKIGEGTYGVVYKAINVVTKEIVALKKIRIDGDSEGIPSTSLREISLLKEIRHDKIVALLDILCGEDNSLFMCFEYMDEDLKTFMDDRKKKLPLCLVKSFLYQMLEAIAYCHSKGIVHRDLKPQNLLVNKRGCVKLADFGLARHFSAPLRPYTHEIVTLWYRAPEILLGTKCYTATVDVWSLGCIFAELITLKPLFPGDSEIDQLFRIFRTLGTPNEEVWPGVTKLPDYKPLFPQWESQTVDDYVCQLDKLPKHLLERLITYDPSKRISAKRALKHKFFKDVQLVSPTL</sequence>
<accession>A0A8I6TK52</accession>
<feature type="domain" description="Protein kinase" evidence="12">
    <location>
        <begin position="4"/>
        <end position="286"/>
    </location>
</feature>
<evidence type="ECO:0000256" key="4">
    <source>
        <dbReference type="ARBA" id="ARBA00022679"/>
    </source>
</evidence>
<dbReference type="PROSITE" id="PS50011">
    <property type="entry name" value="PROTEIN_KINASE_DOM"/>
    <property type="match status" value="1"/>
</dbReference>
<dbReference type="Pfam" id="PF00069">
    <property type="entry name" value="Pkinase"/>
    <property type="match status" value="1"/>
</dbReference>
<dbReference type="Gene3D" id="3.30.200.20">
    <property type="entry name" value="Phosphorylase Kinase, domain 1"/>
    <property type="match status" value="1"/>
</dbReference>
<dbReference type="GO" id="GO:0010468">
    <property type="term" value="P:regulation of gene expression"/>
    <property type="evidence" value="ECO:0007669"/>
    <property type="project" value="TreeGrafter"/>
</dbReference>
<evidence type="ECO:0000259" key="12">
    <source>
        <dbReference type="PROSITE" id="PS50011"/>
    </source>
</evidence>
<keyword evidence="3 11" id="KW-0723">Serine/threonine-protein kinase</keyword>
<dbReference type="PROSITE" id="PS00107">
    <property type="entry name" value="PROTEIN_KINASE_ATP"/>
    <property type="match status" value="1"/>
</dbReference>
<dbReference type="SMART" id="SM00220">
    <property type="entry name" value="S_TKc"/>
    <property type="match status" value="1"/>
</dbReference>
<evidence type="ECO:0000256" key="2">
    <source>
        <dbReference type="ARBA" id="ARBA00012425"/>
    </source>
</evidence>
<dbReference type="InterPro" id="IPR000719">
    <property type="entry name" value="Prot_kinase_dom"/>
</dbReference>
<keyword evidence="6" id="KW-0418">Kinase</keyword>
<dbReference type="FunFam" id="3.30.200.20:FF:000375">
    <property type="entry name" value="Cell division related protein kinase 2"/>
    <property type="match status" value="1"/>
</dbReference>
<dbReference type="SUPFAM" id="SSF56112">
    <property type="entry name" value="Protein kinase-like (PK-like)"/>
    <property type="match status" value="1"/>
</dbReference>
<dbReference type="GO" id="GO:0090068">
    <property type="term" value="P:positive regulation of cell cycle process"/>
    <property type="evidence" value="ECO:0007669"/>
    <property type="project" value="UniProtKB-ARBA"/>
</dbReference>
<dbReference type="CDD" id="cd07829">
    <property type="entry name" value="STKc_CDK_like"/>
    <property type="match status" value="1"/>
</dbReference>
<dbReference type="RefSeq" id="XP_014259084.1">
    <property type="nucleotide sequence ID" value="XM_014403598.2"/>
</dbReference>
<evidence type="ECO:0000256" key="3">
    <source>
        <dbReference type="ARBA" id="ARBA00022527"/>
    </source>
</evidence>
<evidence type="ECO:0000256" key="1">
    <source>
        <dbReference type="ARBA" id="ARBA00006485"/>
    </source>
</evidence>
<dbReference type="EnsemblMetazoa" id="XM_014403598.2">
    <property type="protein sequence ID" value="XP_014259084.1"/>
    <property type="gene ID" value="LOC106672288"/>
</dbReference>
<evidence type="ECO:0000256" key="5">
    <source>
        <dbReference type="ARBA" id="ARBA00022741"/>
    </source>
</evidence>
<feature type="binding site" evidence="10">
    <location>
        <position position="33"/>
    </location>
    <ligand>
        <name>ATP</name>
        <dbReference type="ChEBI" id="CHEBI:30616"/>
    </ligand>
</feature>
<dbReference type="GO" id="GO:0007165">
    <property type="term" value="P:signal transduction"/>
    <property type="evidence" value="ECO:0007669"/>
    <property type="project" value="TreeGrafter"/>
</dbReference>
<keyword evidence="14" id="KW-1185">Reference proteome</keyword>
<dbReference type="GO" id="GO:0030332">
    <property type="term" value="F:cyclin binding"/>
    <property type="evidence" value="ECO:0007669"/>
    <property type="project" value="TreeGrafter"/>
</dbReference>
<dbReference type="GO" id="GO:0051446">
    <property type="term" value="P:positive regulation of meiotic cell cycle"/>
    <property type="evidence" value="ECO:0007669"/>
    <property type="project" value="UniProtKB-ARBA"/>
</dbReference>
<dbReference type="InterPro" id="IPR050108">
    <property type="entry name" value="CDK"/>
</dbReference>
<comment type="similarity">
    <text evidence="1">Belongs to the protein kinase superfamily. CMGC Ser/Thr protein kinase family. CDC2/CDKX subfamily.</text>
</comment>
<keyword evidence="5 10" id="KW-0547">Nucleotide-binding</keyword>
<keyword evidence="7 10" id="KW-0067">ATP-binding</keyword>
<dbReference type="Gene3D" id="1.10.510.10">
    <property type="entry name" value="Transferase(Phosphotransferase) domain 1"/>
    <property type="match status" value="1"/>
</dbReference>
<dbReference type="GO" id="GO:0005737">
    <property type="term" value="C:cytoplasm"/>
    <property type="evidence" value="ECO:0007669"/>
    <property type="project" value="TreeGrafter"/>
</dbReference>
<protein>
    <recommendedName>
        <fullName evidence="2">cyclin-dependent kinase</fullName>
        <ecNumber evidence="2">2.7.11.22</ecNumber>
    </recommendedName>
</protein>
<reference evidence="13" key="1">
    <citation type="submission" date="2022-01" db="UniProtKB">
        <authorList>
            <consortium name="EnsemblMetazoa"/>
        </authorList>
    </citation>
    <scope>IDENTIFICATION</scope>
</reference>
<dbReference type="PANTHER" id="PTHR24056">
    <property type="entry name" value="CELL DIVISION PROTEIN KINASE"/>
    <property type="match status" value="1"/>
</dbReference>
<dbReference type="FunFam" id="1.10.510.10:FF:000706">
    <property type="entry name" value="Cyclin-dependent kinase 1"/>
    <property type="match status" value="1"/>
</dbReference>
<name>A0A8I6TK52_CIMLE</name>
<dbReference type="GO" id="GO:0000082">
    <property type="term" value="P:G1/S transition of mitotic cell cycle"/>
    <property type="evidence" value="ECO:0007669"/>
    <property type="project" value="TreeGrafter"/>
</dbReference>